<keyword evidence="2" id="KW-0812">Transmembrane</keyword>
<dbReference type="RefSeq" id="WP_020641675.1">
    <property type="nucleotide sequence ID" value="NZ_QHHU01000027.1"/>
</dbReference>
<dbReference type="OrthoDB" id="4147502at2"/>
<protein>
    <submittedName>
        <fullName evidence="3">Uncharacterized protein</fullName>
    </submittedName>
</protein>
<feature type="compositionally biased region" description="Basic and acidic residues" evidence="1">
    <location>
        <begin position="1"/>
        <end position="24"/>
    </location>
</feature>
<keyword evidence="2" id="KW-0472">Membrane</keyword>
<keyword evidence="4" id="KW-1185">Reference proteome</keyword>
<evidence type="ECO:0000313" key="3">
    <source>
        <dbReference type="EMBL" id="RSM43003.1"/>
    </source>
</evidence>
<proteinExistence type="predicted"/>
<name>A0A428WJ03_AMYBA</name>
<accession>A0A428WJ03</accession>
<feature type="region of interest" description="Disordered" evidence="1">
    <location>
        <begin position="1"/>
        <end position="43"/>
    </location>
</feature>
<gene>
    <name evidence="3" type="ORF">DMA12_20410</name>
</gene>
<feature type="region of interest" description="Disordered" evidence="1">
    <location>
        <begin position="74"/>
        <end position="144"/>
    </location>
</feature>
<dbReference type="AlphaFoldDB" id="A0A428WJ03"/>
<evidence type="ECO:0000313" key="4">
    <source>
        <dbReference type="Proteomes" id="UP000286716"/>
    </source>
</evidence>
<dbReference type="Proteomes" id="UP000286716">
    <property type="component" value="Unassembled WGS sequence"/>
</dbReference>
<evidence type="ECO:0000256" key="2">
    <source>
        <dbReference type="SAM" id="Phobius"/>
    </source>
</evidence>
<feature type="transmembrane region" description="Helical" evidence="2">
    <location>
        <begin position="50"/>
        <end position="69"/>
    </location>
</feature>
<feature type="compositionally biased region" description="Low complexity" evidence="1">
    <location>
        <begin position="109"/>
        <end position="120"/>
    </location>
</feature>
<organism evidence="3 4">
    <name type="scientific">Amycolatopsis balhimycina DSM 5908</name>
    <dbReference type="NCBI Taxonomy" id="1081091"/>
    <lineage>
        <taxon>Bacteria</taxon>
        <taxon>Bacillati</taxon>
        <taxon>Actinomycetota</taxon>
        <taxon>Actinomycetes</taxon>
        <taxon>Pseudonocardiales</taxon>
        <taxon>Pseudonocardiaceae</taxon>
        <taxon>Amycolatopsis</taxon>
    </lineage>
</organism>
<keyword evidence="2" id="KW-1133">Transmembrane helix</keyword>
<sequence>MNEEIGRRLREAAEAHQPDRDRMLARVHRGMAGTDAPRRRPGIARSWPKVVLAGSAAAGILAVAGLAVAGSVQTAPAHPDGETTLSVPSPSTTPSSRPTGGSAPPPATGHPGRTTTARPSPGSPSPAAPAGSRVSDGPLSAQGSVDPHSTVYWAQSALTLDVAQPLTALTVEVRIAQTGGVQSTGQWQTGPADDFAVTAQESDGAVVYRWELKPGRTVPAGEHLFAAQYNHAAGMRDPDPDSYDVKATSAAGSYALQGRFSRAK</sequence>
<feature type="compositionally biased region" description="Low complexity" evidence="1">
    <location>
        <begin position="83"/>
        <end position="102"/>
    </location>
</feature>
<evidence type="ECO:0000256" key="1">
    <source>
        <dbReference type="SAM" id="MobiDB-lite"/>
    </source>
</evidence>
<reference evidence="3 4" key="1">
    <citation type="submission" date="2018-05" db="EMBL/GenBank/DDBJ databases">
        <title>Evolution of GPA BGCs.</title>
        <authorList>
            <person name="Waglechner N."/>
            <person name="Wright G.D."/>
        </authorList>
    </citation>
    <scope>NUCLEOTIDE SEQUENCE [LARGE SCALE GENOMIC DNA]</scope>
    <source>
        <strain evidence="3 4">DSM 5908</strain>
    </source>
</reference>
<dbReference type="EMBL" id="QHHU01000027">
    <property type="protein sequence ID" value="RSM43003.1"/>
    <property type="molecule type" value="Genomic_DNA"/>
</dbReference>
<comment type="caution">
    <text evidence="3">The sequence shown here is derived from an EMBL/GenBank/DDBJ whole genome shotgun (WGS) entry which is preliminary data.</text>
</comment>